<sequence>MRLLSEEEREILLDGMVELRRIGCRNPFVIMAEVLPQFNARQLNNYWRNYLDPELCYYDLDDEEKTYIDDWISQNRIGNGIIEWKNLRQDLKNQYGFLRPENMVKNYWYSKQRRIVGATEAAGIAGATGMTGIVGATGISGAAGTAEAIVLPPISFILNFPFDPNSPNMCVLPPIHNQHQGGLVLPTLQPYFFKQEEYKFLVRI</sequence>
<dbReference type="SUPFAM" id="SSF46689">
    <property type="entry name" value="Homeodomain-like"/>
    <property type="match status" value="1"/>
</dbReference>
<accession>A0A2I1HHG7</accession>
<evidence type="ECO:0008006" key="3">
    <source>
        <dbReference type="Google" id="ProtNLM"/>
    </source>
</evidence>
<comment type="caution">
    <text evidence="1">The sequence shown here is derived from an EMBL/GenBank/DDBJ whole genome shotgun (WGS) entry which is preliminary data.</text>
</comment>
<dbReference type="Proteomes" id="UP000234323">
    <property type="component" value="Unassembled WGS sequence"/>
</dbReference>
<gene>
    <name evidence="1" type="ORF">RhiirA4_550006</name>
</gene>
<organism evidence="1 2">
    <name type="scientific">Rhizophagus irregularis</name>
    <dbReference type="NCBI Taxonomy" id="588596"/>
    <lineage>
        <taxon>Eukaryota</taxon>
        <taxon>Fungi</taxon>
        <taxon>Fungi incertae sedis</taxon>
        <taxon>Mucoromycota</taxon>
        <taxon>Glomeromycotina</taxon>
        <taxon>Glomeromycetes</taxon>
        <taxon>Glomerales</taxon>
        <taxon>Glomeraceae</taxon>
        <taxon>Rhizophagus</taxon>
    </lineage>
</organism>
<keyword evidence="2" id="KW-1185">Reference proteome</keyword>
<dbReference type="InterPro" id="IPR009057">
    <property type="entry name" value="Homeodomain-like_sf"/>
</dbReference>
<dbReference type="VEuPathDB" id="FungiDB:FUN_022015"/>
<reference evidence="1 2" key="1">
    <citation type="submission" date="2015-10" db="EMBL/GenBank/DDBJ databases">
        <title>Genome analyses suggest a sexual origin of heterokaryosis in a supposedly ancient asexual fungus.</title>
        <authorList>
            <person name="Ropars J."/>
            <person name="Sedzielewska K."/>
            <person name="Noel J."/>
            <person name="Charron P."/>
            <person name="Farinelli L."/>
            <person name="Marton T."/>
            <person name="Kruger M."/>
            <person name="Pelin A."/>
            <person name="Brachmann A."/>
            <person name="Corradi N."/>
        </authorList>
    </citation>
    <scope>NUCLEOTIDE SEQUENCE [LARGE SCALE GENOMIC DNA]</scope>
    <source>
        <strain evidence="1 2">A4</strain>
    </source>
</reference>
<proteinExistence type="predicted"/>
<evidence type="ECO:0000313" key="1">
    <source>
        <dbReference type="EMBL" id="PKY58314.1"/>
    </source>
</evidence>
<dbReference type="VEuPathDB" id="FungiDB:RhiirA1_442582"/>
<name>A0A2I1HHG7_9GLOM</name>
<dbReference type="EMBL" id="LLXI01002951">
    <property type="protein sequence ID" value="PKY58314.1"/>
    <property type="molecule type" value="Genomic_DNA"/>
</dbReference>
<protein>
    <recommendedName>
        <fullName evidence="3">HTH myb-type domain-containing protein</fullName>
    </recommendedName>
</protein>
<dbReference type="AlphaFoldDB" id="A0A2I1HHG7"/>
<evidence type="ECO:0000313" key="2">
    <source>
        <dbReference type="Proteomes" id="UP000234323"/>
    </source>
</evidence>
<dbReference type="OrthoDB" id="2351465at2759"/>
<dbReference type="VEuPathDB" id="FungiDB:RhiirFUN_026018"/>